<gene>
    <name evidence="1" type="ORF">GJ744_002258</name>
</gene>
<dbReference type="Proteomes" id="UP000606974">
    <property type="component" value="Unassembled WGS sequence"/>
</dbReference>
<sequence length="185" mass="21032">MTDSTLSTPRLVFRAPSVSHLPANPEFSIPSVDFLNGTWHVTHSTLPMWKSSRNVRITYTPLSDNPEKLDDRVEYQSLSGEKLKSVHGIDTPNQTFPGSYDWRGKGWLKIASSHWEVIGYGPEEGGWAVTYFAKTLFTPAGVDVYSRRKGGLSEALLQRIQDEMKRIEDDNFKKMLQDIFTVKHD</sequence>
<evidence type="ECO:0008006" key="3">
    <source>
        <dbReference type="Google" id="ProtNLM"/>
    </source>
</evidence>
<organism evidence="1 2">
    <name type="scientific">Endocarpon pusillum</name>
    <dbReference type="NCBI Taxonomy" id="364733"/>
    <lineage>
        <taxon>Eukaryota</taxon>
        <taxon>Fungi</taxon>
        <taxon>Dikarya</taxon>
        <taxon>Ascomycota</taxon>
        <taxon>Pezizomycotina</taxon>
        <taxon>Eurotiomycetes</taxon>
        <taxon>Chaetothyriomycetidae</taxon>
        <taxon>Verrucariales</taxon>
        <taxon>Verrucariaceae</taxon>
        <taxon>Endocarpon</taxon>
    </lineage>
</organism>
<dbReference type="Gene3D" id="2.40.128.20">
    <property type="match status" value="1"/>
</dbReference>
<dbReference type="AlphaFoldDB" id="A0A8H7AAX2"/>
<evidence type="ECO:0000313" key="1">
    <source>
        <dbReference type="EMBL" id="KAF7504392.1"/>
    </source>
</evidence>
<dbReference type="EMBL" id="JAACFV010000139">
    <property type="protein sequence ID" value="KAF7504392.1"/>
    <property type="molecule type" value="Genomic_DNA"/>
</dbReference>
<accession>A0A8H7AAX2</accession>
<keyword evidence="2" id="KW-1185">Reference proteome</keyword>
<proteinExistence type="predicted"/>
<protein>
    <recommendedName>
        <fullName evidence="3">Lipocalin-like domain-containing protein</fullName>
    </recommendedName>
</protein>
<evidence type="ECO:0000313" key="2">
    <source>
        <dbReference type="Proteomes" id="UP000606974"/>
    </source>
</evidence>
<comment type="caution">
    <text evidence="1">The sequence shown here is derived from an EMBL/GenBank/DDBJ whole genome shotgun (WGS) entry which is preliminary data.</text>
</comment>
<name>A0A8H7AAX2_9EURO</name>
<dbReference type="InterPro" id="IPR012674">
    <property type="entry name" value="Calycin"/>
</dbReference>
<reference evidence="1" key="1">
    <citation type="submission" date="2020-02" db="EMBL/GenBank/DDBJ databases">
        <authorList>
            <person name="Palmer J.M."/>
        </authorList>
    </citation>
    <scope>NUCLEOTIDE SEQUENCE</scope>
    <source>
        <strain evidence="1">EPUS1.4</strain>
        <tissue evidence="1">Thallus</tissue>
    </source>
</reference>
<dbReference type="OrthoDB" id="9975758at2759"/>